<dbReference type="STRING" id="299467.A0A443S274"/>
<protein>
    <submittedName>
        <fullName evidence="12">Innexin shaking-B-like protein</fullName>
    </submittedName>
</protein>
<dbReference type="VEuPathDB" id="VectorBase:LDEU010424"/>
<feature type="non-terminal residue" evidence="12">
    <location>
        <position position="105"/>
    </location>
</feature>
<evidence type="ECO:0000256" key="1">
    <source>
        <dbReference type="ARBA" id="ARBA00004610"/>
    </source>
</evidence>
<evidence type="ECO:0000256" key="11">
    <source>
        <dbReference type="ARBA" id="ARBA00023303"/>
    </source>
</evidence>
<keyword evidence="11" id="KW-0407">Ion channel</keyword>
<gene>
    <name evidence="12" type="ORF">B4U80_05325</name>
</gene>
<dbReference type="InterPro" id="IPR000990">
    <property type="entry name" value="Innexin"/>
</dbReference>
<evidence type="ECO:0000256" key="3">
    <source>
        <dbReference type="ARBA" id="ARBA00022448"/>
    </source>
</evidence>
<keyword evidence="8" id="KW-1133">Transmembrane helix</keyword>
<proteinExistence type="predicted"/>
<evidence type="ECO:0000256" key="8">
    <source>
        <dbReference type="ARBA" id="ARBA00022989"/>
    </source>
</evidence>
<dbReference type="GO" id="GO:0034220">
    <property type="term" value="P:monoatomic ion transmembrane transport"/>
    <property type="evidence" value="ECO:0007669"/>
    <property type="project" value="UniProtKB-KW"/>
</dbReference>
<evidence type="ECO:0000313" key="12">
    <source>
        <dbReference type="EMBL" id="RWS21616.1"/>
    </source>
</evidence>
<keyword evidence="6" id="KW-0303">Gap junction</keyword>
<keyword evidence="3" id="KW-0813">Transport</keyword>
<evidence type="ECO:0000256" key="2">
    <source>
        <dbReference type="ARBA" id="ARBA00004651"/>
    </source>
</evidence>
<evidence type="ECO:0000256" key="5">
    <source>
        <dbReference type="ARBA" id="ARBA00022692"/>
    </source>
</evidence>
<dbReference type="Proteomes" id="UP000288716">
    <property type="component" value="Unassembled WGS sequence"/>
</dbReference>
<dbReference type="AlphaFoldDB" id="A0A443S274"/>
<dbReference type="GO" id="GO:0005886">
    <property type="term" value="C:plasma membrane"/>
    <property type="evidence" value="ECO:0007669"/>
    <property type="project" value="UniProtKB-SubCell"/>
</dbReference>
<evidence type="ECO:0000256" key="7">
    <source>
        <dbReference type="ARBA" id="ARBA00022949"/>
    </source>
</evidence>
<evidence type="ECO:0000313" key="13">
    <source>
        <dbReference type="Proteomes" id="UP000288716"/>
    </source>
</evidence>
<dbReference type="GO" id="GO:0005921">
    <property type="term" value="C:gap junction"/>
    <property type="evidence" value="ECO:0007669"/>
    <property type="project" value="UniProtKB-SubCell"/>
</dbReference>
<keyword evidence="10" id="KW-0472">Membrane</keyword>
<evidence type="ECO:0000256" key="4">
    <source>
        <dbReference type="ARBA" id="ARBA00022475"/>
    </source>
</evidence>
<keyword evidence="13" id="KW-1185">Reference proteome</keyword>
<comment type="caution">
    <text evidence="12">The sequence shown here is derived from an EMBL/GenBank/DDBJ whole genome shotgun (WGS) entry which is preliminary data.</text>
</comment>
<comment type="subcellular location">
    <subcellularLocation>
        <location evidence="1">Cell junction</location>
        <location evidence="1">Gap junction</location>
    </subcellularLocation>
    <subcellularLocation>
        <location evidence="2">Cell membrane</location>
        <topology evidence="2">Multi-pass membrane protein</topology>
    </subcellularLocation>
</comment>
<reference evidence="12 13" key="1">
    <citation type="journal article" date="2018" name="Gigascience">
        <title>Genomes of trombidid mites reveal novel predicted allergens and laterally-transferred genes associated with secondary metabolism.</title>
        <authorList>
            <person name="Dong X."/>
            <person name="Chaisiri K."/>
            <person name="Xia D."/>
            <person name="Armstrong S.D."/>
            <person name="Fang Y."/>
            <person name="Donnelly M.J."/>
            <person name="Kadowaki T."/>
            <person name="McGarry J.W."/>
            <person name="Darby A.C."/>
            <person name="Makepeace B.L."/>
        </authorList>
    </citation>
    <scope>NUCLEOTIDE SEQUENCE [LARGE SCALE GENOMIC DNA]</scope>
    <source>
        <strain evidence="12">UoL-UT</strain>
    </source>
</reference>
<evidence type="ECO:0000256" key="9">
    <source>
        <dbReference type="ARBA" id="ARBA00023065"/>
    </source>
</evidence>
<dbReference type="EMBL" id="NCKV01011516">
    <property type="protein sequence ID" value="RWS21616.1"/>
    <property type="molecule type" value="Genomic_DNA"/>
</dbReference>
<sequence>MFRTPLPADLFRSANNFTSFFRLCNTKSKPNINSALLKLHSTVTSLILVSALTLLTMNKYFGEPIQCNTGKSNIPPMEIVTYCWLEGVFSSFSATQKEGYPGVKQ</sequence>
<dbReference type="Pfam" id="PF00876">
    <property type="entry name" value="Innexin"/>
    <property type="match status" value="1"/>
</dbReference>
<evidence type="ECO:0000256" key="10">
    <source>
        <dbReference type="ARBA" id="ARBA00023136"/>
    </source>
</evidence>
<accession>A0A443S274</accession>
<keyword evidence="7" id="KW-0965">Cell junction</keyword>
<name>A0A443S274_9ACAR</name>
<keyword evidence="5" id="KW-0812">Transmembrane</keyword>
<evidence type="ECO:0000256" key="6">
    <source>
        <dbReference type="ARBA" id="ARBA00022868"/>
    </source>
</evidence>
<organism evidence="12 13">
    <name type="scientific">Leptotrombidium deliense</name>
    <dbReference type="NCBI Taxonomy" id="299467"/>
    <lineage>
        <taxon>Eukaryota</taxon>
        <taxon>Metazoa</taxon>
        <taxon>Ecdysozoa</taxon>
        <taxon>Arthropoda</taxon>
        <taxon>Chelicerata</taxon>
        <taxon>Arachnida</taxon>
        <taxon>Acari</taxon>
        <taxon>Acariformes</taxon>
        <taxon>Trombidiformes</taxon>
        <taxon>Prostigmata</taxon>
        <taxon>Anystina</taxon>
        <taxon>Parasitengona</taxon>
        <taxon>Trombiculoidea</taxon>
        <taxon>Trombiculidae</taxon>
        <taxon>Leptotrombidium</taxon>
    </lineage>
</organism>
<keyword evidence="9" id="KW-0406">Ion transport</keyword>
<keyword evidence="4" id="KW-1003">Cell membrane</keyword>